<dbReference type="EMBL" id="BLXT01004907">
    <property type="protein sequence ID" value="GFO17956.1"/>
    <property type="molecule type" value="Genomic_DNA"/>
</dbReference>
<keyword evidence="2" id="KW-1185">Reference proteome</keyword>
<evidence type="ECO:0000313" key="2">
    <source>
        <dbReference type="Proteomes" id="UP000735302"/>
    </source>
</evidence>
<name>A0AAV4BGI0_9GAST</name>
<gene>
    <name evidence="1" type="ORF">PoB_004446100</name>
</gene>
<reference evidence="1 2" key="1">
    <citation type="journal article" date="2021" name="Elife">
        <title>Chloroplast acquisition without the gene transfer in kleptoplastic sea slugs, Plakobranchus ocellatus.</title>
        <authorList>
            <person name="Maeda T."/>
            <person name="Takahashi S."/>
            <person name="Yoshida T."/>
            <person name="Shimamura S."/>
            <person name="Takaki Y."/>
            <person name="Nagai Y."/>
            <person name="Toyoda A."/>
            <person name="Suzuki Y."/>
            <person name="Arimoto A."/>
            <person name="Ishii H."/>
            <person name="Satoh N."/>
            <person name="Nishiyama T."/>
            <person name="Hasebe M."/>
            <person name="Maruyama T."/>
            <person name="Minagawa J."/>
            <person name="Obokata J."/>
            <person name="Shigenobu S."/>
        </authorList>
    </citation>
    <scope>NUCLEOTIDE SEQUENCE [LARGE SCALE GENOMIC DNA]</scope>
</reference>
<dbReference type="AlphaFoldDB" id="A0AAV4BGI0"/>
<organism evidence="1 2">
    <name type="scientific">Plakobranchus ocellatus</name>
    <dbReference type="NCBI Taxonomy" id="259542"/>
    <lineage>
        <taxon>Eukaryota</taxon>
        <taxon>Metazoa</taxon>
        <taxon>Spiralia</taxon>
        <taxon>Lophotrochozoa</taxon>
        <taxon>Mollusca</taxon>
        <taxon>Gastropoda</taxon>
        <taxon>Heterobranchia</taxon>
        <taxon>Euthyneura</taxon>
        <taxon>Panpulmonata</taxon>
        <taxon>Sacoglossa</taxon>
        <taxon>Placobranchoidea</taxon>
        <taxon>Plakobranchidae</taxon>
        <taxon>Plakobranchus</taxon>
    </lineage>
</organism>
<comment type="caution">
    <text evidence="1">The sequence shown here is derived from an EMBL/GenBank/DDBJ whole genome shotgun (WGS) entry which is preliminary data.</text>
</comment>
<proteinExistence type="predicted"/>
<dbReference type="Proteomes" id="UP000735302">
    <property type="component" value="Unassembled WGS sequence"/>
</dbReference>
<evidence type="ECO:0000313" key="1">
    <source>
        <dbReference type="EMBL" id="GFO17956.1"/>
    </source>
</evidence>
<accession>A0AAV4BGI0</accession>
<protein>
    <submittedName>
        <fullName evidence="1">Caltractin</fullName>
    </submittedName>
</protein>
<sequence>MKEETGLTQTRGKGLGSVGVKWWSKTVGKEKRVTIINEVQQSQQGLWTSFESALQRSITWNEIWHMAPLKIGFLIQTVHDQPSKANLVRWGMKNDPTCPMCRSRQAIEHVLSSRKVALSQGRYTGRHKSVKKNLPWQCDAYELLVQPKARTQYPHQKVEPNPSVEVLLA</sequence>